<evidence type="ECO:0000259" key="4">
    <source>
        <dbReference type="PROSITE" id="PS50043"/>
    </source>
</evidence>
<dbReference type="EMBL" id="WMBA01000026">
    <property type="protein sequence ID" value="MTD55825.1"/>
    <property type="molecule type" value="Genomic_DNA"/>
</dbReference>
<dbReference type="PRINTS" id="PR00038">
    <property type="entry name" value="HTHLUXR"/>
</dbReference>
<keyword evidence="6" id="KW-1185">Reference proteome</keyword>
<dbReference type="SUPFAM" id="SSF46894">
    <property type="entry name" value="C-terminal effector domain of the bipartite response regulators"/>
    <property type="match status" value="1"/>
</dbReference>
<proteinExistence type="predicted"/>
<keyword evidence="1" id="KW-0805">Transcription regulation</keyword>
<sequence length="205" mass="22043">MEQLRIAVSALDPIAVAGLTNCLASRSGVTVVSRAQPADVDVVVAACERLSARAVNMLRTLAGELGKPIVLVLSEIREVELLTAVECRVVALLPRSAVTDDRLVRAAETAAAGGVPANLLGKLVEQAEALHRERMSPDGLDDANLTPREIEVLRLMADGLDTSEIADRLRYSERTVKNVIYAVTNRLQLRNRSHAVAYAMRAGVI</sequence>
<protein>
    <submittedName>
        <fullName evidence="5">DNA-binding response regulator</fullName>
    </submittedName>
</protein>
<dbReference type="Proteomes" id="UP000440096">
    <property type="component" value="Unassembled WGS sequence"/>
</dbReference>
<dbReference type="PANTHER" id="PTHR44688">
    <property type="entry name" value="DNA-BINDING TRANSCRIPTIONAL ACTIVATOR DEVR_DOSR"/>
    <property type="match status" value="1"/>
</dbReference>
<evidence type="ECO:0000256" key="2">
    <source>
        <dbReference type="ARBA" id="ARBA00023125"/>
    </source>
</evidence>
<evidence type="ECO:0000256" key="3">
    <source>
        <dbReference type="ARBA" id="ARBA00023163"/>
    </source>
</evidence>
<dbReference type="GO" id="GO:0003677">
    <property type="term" value="F:DNA binding"/>
    <property type="evidence" value="ECO:0007669"/>
    <property type="project" value="UniProtKB-KW"/>
</dbReference>
<dbReference type="InterPro" id="IPR016032">
    <property type="entry name" value="Sig_transdc_resp-reg_C-effctor"/>
</dbReference>
<comment type="caution">
    <text evidence="5">The sequence shown here is derived from an EMBL/GenBank/DDBJ whole genome shotgun (WGS) entry which is preliminary data.</text>
</comment>
<organism evidence="5 6">
    <name type="scientific">Amycolatopsis pithecellobii</name>
    <dbReference type="NCBI Taxonomy" id="664692"/>
    <lineage>
        <taxon>Bacteria</taxon>
        <taxon>Bacillati</taxon>
        <taxon>Actinomycetota</taxon>
        <taxon>Actinomycetes</taxon>
        <taxon>Pseudonocardiales</taxon>
        <taxon>Pseudonocardiaceae</taxon>
        <taxon>Amycolatopsis</taxon>
    </lineage>
</organism>
<dbReference type="OrthoDB" id="4309410at2"/>
<gene>
    <name evidence="5" type="ORF">GKO32_17855</name>
</gene>
<evidence type="ECO:0000313" key="6">
    <source>
        <dbReference type="Proteomes" id="UP000440096"/>
    </source>
</evidence>
<dbReference type="Pfam" id="PF00196">
    <property type="entry name" value="GerE"/>
    <property type="match status" value="1"/>
</dbReference>
<dbReference type="PROSITE" id="PS50043">
    <property type="entry name" value="HTH_LUXR_2"/>
    <property type="match status" value="1"/>
</dbReference>
<dbReference type="InterPro" id="IPR000792">
    <property type="entry name" value="Tscrpt_reg_LuxR_C"/>
</dbReference>
<dbReference type="SMART" id="SM00421">
    <property type="entry name" value="HTH_LUXR"/>
    <property type="match status" value="1"/>
</dbReference>
<feature type="domain" description="HTH luxR-type" evidence="4">
    <location>
        <begin position="138"/>
        <end position="203"/>
    </location>
</feature>
<dbReference type="PROSITE" id="PS00622">
    <property type="entry name" value="HTH_LUXR_1"/>
    <property type="match status" value="1"/>
</dbReference>
<name>A0A6N7YS21_9PSEU</name>
<reference evidence="5 6" key="1">
    <citation type="submission" date="2019-11" db="EMBL/GenBank/DDBJ databases">
        <title>Draft genome of Amycolatopsis RM579.</title>
        <authorList>
            <person name="Duangmal K."/>
            <person name="Mingma R."/>
        </authorList>
    </citation>
    <scope>NUCLEOTIDE SEQUENCE [LARGE SCALE GENOMIC DNA]</scope>
    <source>
        <strain evidence="5 6">RM579</strain>
    </source>
</reference>
<keyword evidence="3" id="KW-0804">Transcription</keyword>
<evidence type="ECO:0000256" key="1">
    <source>
        <dbReference type="ARBA" id="ARBA00023015"/>
    </source>
</evidence>
<dbReference type="Gene3D" id="3.40.50.2300">
    <property type="match status" value="1"/>
</dbReference>
<dbReference type="GO" id="GO:0006355">
    <property type="term" value="P:regulation of DNA-templated transcription"/>
    <property type="evidence" value="ECO:0007669"/>
    <property type="project" value="InterPro"/>
</dbReference>
<evidence type="ECO:0000313" key="5">
    <source>
        <dbReference type="EMBL" id="MTD55825.1"/>
    </source>
</evidence>
<dbReference type="AlphaFoldDB" id="A0A6N7YS21"/>
<accession>A0A6N7YS21</accession>
<keyword evidence="2 5" id="KW-0238">DNA-binding</keyword>
<dbReference type="CDD" id="cd06170">
    <property type="entry name" value="LuxR_C_like"/>
    <property type="match status" value="1"/>
</dbReference>
<dbReference type="PANTHER" id="PTHR44688:SF16">
    <property type="entry name" value="DNA-BINDING TRANSCRIPTIONAL ACTIVATOR DEVR_DOSR"/>
    <property type="match status" value="1"/>
</dbReference>
<dbReference type="RefSeq" id="WP_154758016.1">
    <property type="nucleotide sequence ID" value="NZ_WMBA01000026.1"/>
</dbReference>